<feature type="non-terminal residue" evidence="6">
    <location>
        <position position="114"/>
    </location>
</feature>
<protein>
    <recommendedName>
        <fullName evidence="8">Ion transport domain-containing protein</fullName>
    </recommendedName>
</protein>
<evidence type="ECO:0000256" key="2">
    <source>
        <dbReference type="ARBA" id="ARBA00022692"/>
    </source>
</evidence>
<reference evidence="6 7" key="1">
    <citation type="submission" date="2011-02" db="EMBL/GenBank/DDBJ databases">
        <title>The Genome Sequence of Sphaeroforma arctica JP610.</title>
        <authorList>
            <consortium name="The Broad Institute Genome Sequencing Platform"/>
            <person name="Russ C."/>
            <person name="Cuomo C."/>
            <person name="Young S.K."/>
            <person name="Zeng Q."/>
            <person name="Gargeya S."/>
            <person name="Alvarado L."/>
            <person name="Berlin A."/>
            <person name="Chapman S.B."/>
            <person name="Chen Z."/>
            <person name="Freedman E."/>
            <person name="Gellesch M."/>
            <person name="Goldberg J."/>
            <person name="Griggs A."/>
            <person name="Gujja S."/>
            <person name="Heilman E."/>
            <person name="Heiman D."/>
            <person name="Howarth C."/>
            <person name="Mehta T."/>
            <person name="Neiman D."/>
            <person name="Pearson M."/>
            <person name="Roberts A."/>
            <person name="Saif S."/>
            <person name="Shea T."/>
            <person name="Shenoy N."/>
            <person name="Sisk P."/>
            <person name="Stolte C."/>
            <person name="Sykes S."/>
            <person name="White J."/>
            <person name="Yandava C."/>
            <person name="Burger G."/>
            <person name="Gray M.W."/>
            <person name="Holland P.W.H."/>
            <person name="King N."/>
            <person name="Lang F.B.F."/>
            <person name="Roger A.J."/>
            <person name="Ruiz-Trillo I."/>
            <person name="Haas B."/>
            <person name="Nusbaum C."/>
            <person name="Birren B."/>
        </authorList>
    </citation>
    <scope>NUCLEOTIDE SEQUENCE [LARGE SCALE GENOMIC DNA]</scope>
    <source>
        <strain evidence="6 7">JP610</strain>
    </source>
</reference>
<keyword evidence="2 5" id="KW-0812">Transmembrane</keyword>
<proteinExistence type="predicted"/>
<organism evidence="6 7">
    <name type="scientific">Sphaeroforma arctica JP610</name>
    <dbReference type="NCBI Taxonomy" id="667725"/>
    <lineage>
        <taxon>Eukaryota</taxon>
        <taxon>Ichthyosporea</taxon>
        <taxon>Ichthyophonida</taxon>
        <taxon>Sphaeroforma</taxon>
    </lineage>
</organism>
<dbReference type="AlphaFoldDB" id="A0A0L0FBT7"/>
<dbReference type="RefSeq" id="XP_014148117.1">
    <property type="nucleotide sequence ID" value="XM_014292642.1"/>
</dbReference>
<dbReference type="GeneID" id="25913735"/>
<keyword evidence="4 5" id="KW-0472">Membrane</keyword>
<evidence type="ECO:0000256" key="3">
    <source>
        <dbReference type="ARBA" id="ARBA00022989"/>
    </source>
</evidence>
<dbReference type="EMBL" id="KQ244642">
    <property type="protein sequence ID" value="KNC74215.1"/>
    <property type="molecule type" value="Genomic_DNA"/>
</dbReference>
<evidence type="ECO:0000313" key="7">
    <source>
        <dbReference type="Proteomes" id="UP000054560"/>
    </source>
</evidence>
<evidence type="ECO:0008006" key="8">
    <source>
        <dbReference type="Google" id="ProtNLM"/>
    </source>
</evidence>
<accession>A0A0L0FBT7</accession>
<feature type="transmembrane region" description="Helical" evidence="5">
    <location>
        <begin position="60"/>
        <end position="80"/>
    </location>
</feature>
<evidence type="ECO:0000313" key="6">
    <source>
        <dbReference type="EMBL" id="KNC74215.1"/>
    </source>
</evidence>
<keyword evidence="3 5" id="KW-1133">Transmembrane helix</keyword>
<dbReference type="Gene3D" id="1.20.120.350">
    <property type="entry name" value="Voltage-gated potassium channels. Chain C"/>
    <property type="match status" value="1"/>
</dbReference>
<feature type="non-terminal residue" evidence="6">
    <location>
        <position position="1"/>
    </location>
</feature>
<evidence type="ECO:0000256" key="5">
    <source>
        <dbReference type="SAM" id="Phobius"/>
    </source>
</evidence>
<sequence>GFSDLVSEKKRVLRLTETEDISEAEATAKCLDCRYRQAQLNGAPARVELFLKGNTPLGRAYEYSLLALIVANLLSFIYSTDEDATQYFGSSFFAYFDVVGCVVFTGDYIARVFA</sequence>
<dbReference type="InterPro" id="IPR027359">
    <property type="entry name" value="Volt_channel_dom_sf"/>
</dbReference>
<evidence type="ECO:0000256" key="1">
    <source>
        <dbReference type="ARBA" id="ARBA00004141"/>
    </source>
</evidence>
<dbReference type="GO" id="GO:0016020">
    <property type="term" value="C:membrane"/>
    <property type="evidence" value="ECO:0007669"/>
    <property type="project" value="UniProtKB-SubCell"/>
</dbReference>
<keyword evidence="7" id="KW-1185">Reference proteome</keyword>
<gene>
    <name evidence="6" type="ORF">SARC_13231</name>
</gene>
<evidence type="ECO:0000256" key="4">
    <source>
        <dbReference type="ARBA" id="ARBA00023136"/>
    </source>
</evidence>
<feature type="transmembrane region" description="Helical" evidence="5">
    <location>
        <begin position="92"/>
        <end position="110"/>
    </location>
</feature>
<dbReference type="Proteomes" id="UP000054560">
    <property type="component" value="Unassembled WGS sequence"/>
</dbReference>
<comment type="subcellular location">
    <subcellularLocation>
        <location evidence="1">Membrane</location>
        <topology evidence="1">Multi-pass membrane protein</topology>
    </subcellularLocation>
</comment>
<name>A0A0L0FBT7_9EUKA</name>